<evidence type="ECO:0000313" key="2">
    <source>
        <dbReference type="Proteomes" id="UP000029121"/>
    </source>
</evidence>
<dbReference type="Proteomes" id="UP000029121">
    <property type="component" value="Unassembled WGS sequence"/>
</dbReference>
<proteinExistence type="predicted"/>
<dbReference type="EMBL" id="KB870814">
    <property type="protein sequence ID" value="EOA12350.1"/>
    <property type="molecule type" value="Genomic_DNA"/>
</dbReference>
<keyword evidence="2" id="KW-1185">Reference proteome</keyword>
<dbReference type="AlphaFoldDB" id="R0GJ77"/>
<gene>
    <name evidence="1" type="ORF">CARUB_v10007891mg</name>
</gene>
<accession>R0GJ77</accession>
<reference evidence="2" key="1">
    <citation type="journal article" date="2013" name="Nat. Genet.">
        <title>The Capsella rubella genome and the genomic consequences of rapid mating system evolution.</title>
        <authorList>
            <person name="Slotte T."/>
            <person name="Hazzouri K.M."/>
            <person name="Agren J.A."/>
            <person name="Koenig D."/>
            <person name="Maumus F."/>
            <person name="Guo Y.L."/>
            <person name="Steige K."/>
            <person name="Platts A.E."/>
            <person name="Escobar J.S."/>
            <person name="Newman L.K."/>
            <person name="Wang W."/>
            <person name="Mandakova T."/>
            <person name="Vello E."/>
            <person name="Smith L.M."/>
            <person name="Henz S.R."/>
            <person name="Steffen J."/>
            <person name="Takuno S."/>
            <person name="Brandvain Y."/>
            <person name="Coop G."/>
            <person name="Andolfatto P."/>
            <person name="Hu T.T."/>
            <person name="Blanchette M."/>
            <person name="Clark R.M."/>
            <person name="Quesneville H."/>
            <person name="Nordborg M."/>
            <person name="Gaut B.S."/>
            <person name="Lysak M.A."/>
            <person name="Jenkins J."/>
            <person name="Grimwood J."/>
            <person name="Chapman J."/>
            <person name="Prochnik S."/>
            <person name="Shu S."/>
            <person name="Rokhsar D."/>
            <person name="Schmutz J."/>
            <person name="Weigel D."/>
            <person name="Wright S.I."/>
        </authorList>
    </citation>
    <scope>NUCLEOTIDE SEQUENCE [LARGE SCALE GENOMIC DNA]</scope>
    <source>
        <strain evidence="2">cv. Monte Gargano</strain>
    </source>
</reference>
<sequence>VCFLYHDCHFSVTTSSLFDGCIIKEPQVIVQRFQSKTSHELQDKTQCDVTGYKWGLATLDGLHSDFNSTENFIGFIELEPDHRNKTVEPDTPLTSLTVGDGSYKIITVASEFNFLPP</sequence>
<name>R0GJ77_9BRAS</name>
<evidence type="ECO:0000313" key="1">
    <source>
        <dbReference type="EMBL" id="EOA12350.1"/>
    </source>
</evidence>
<organism evidence="1 2">
    <name type="scientific">Capsella rubella</name>
    <dbReference type="NCBI Taxonomy" id="81985"/>
    <lineage>
        <taxon>Eukaryota</taxon>
        <taxon>Viridiplantae</taxon>
        <taxon>Streptophyta</taxon>
        <taxon>Embryophyta</taxon>
        <taxon>Tracheophyta</taxon>
        <taxon>Spermatophyta</taxon>
        <taxon>Magnoliopsida</taxon>
        <taxon>eudicotyledons</taxon>
        <taxon>Gunneridae</taxon>
        <taxon>Pentapetalae</taxon>
        <taxon>rosids</taxon>
        <taxon>malvids</taxon>
        <taxon>Brassicales</taxon>
        <taxon>Brassicaceae</taxon>
        <taxon>Camelineae</taxon>
        <taxon>Capsella</taxon>
    </lineage>
</organism>
<feature type="non-terminal residue" evidence="1">
    <location>
        <position position="1"/>
    </location>
</feature>
<protein>
    <submittedName>
        <fullName evidence="1">Uncharacterized protein</fullName>
    </submittedName>
</protein>